<dbReference type="KEGG" id="iva:Isova_0809"/>
<evidence type="ECO:0000313" key="3">
    <source>
        <dbReference type="EMBL" id="AEG43595.1"/>
    </source>
</evidence>
<proteinExistence type="predicted"/>
<dbReference type="RefSeq" id="WP_013837987.1">
    <property type="nucleotide sequence ID" value="NC_015588.1"/>
</dbReference>
<feature type="region of interest" description="Disordered" evidence="2">
    <location>
        <begin position="77"/>
        <end position="96"/>
    </location>
</feature>
<dbReference type="Proteomes" id="UP000009236">
    <property type="component" value="Chromosome"/>
</dbReference>
<sequence length="96" mass="10923">MTTDRPGEDAVPSVEEQLEQILREAEARVAELRRRLEEHRREAAQHAEVDRLSEHLAAATVRWSEVRGFFDEVITELRAPDAAAPEPTSDPDAREH</sequence>
<dbReference type="InterPro" id="IPR012347">
    <property type="entry name" value="Ferritin-like"/>
</dbReference>
<dbReference type="eggNOG" id="ENOG5033M0R">
    <property type="taxonomic scope" value="Bacteria"/>
</dbReference>
<protein>
    <submittedName>
        <fullName evidence="3">Uncharacterized protein</fullName>
    </submittedName>
</protein>
<feature type="coiled-coil region" evidence="1">
    <location>
        <begin position="15"/>
        <end position="49"/>
    </location>
</feature>
<dbReference type="Gene3D" id="1.20.1260.10">
    <property type="match status" value="1"/>
</dbReference>
<evidence type="ECO:0000313" key="4">
    <source>
        <dbReference type="Proteomes" id="UP000009236"/>
    </source>
</evidence>
<gene>
    <name evidence="3" type="ordered locus">Isova_0809</name>
</gene>
<organism evidence="4">
    <name type="scientific">Isoptericola variabilis (strain 225)</name>
    <dbReference type="NCBI Taxonomy" id="743718"/>
    <lineage>
        <taxon>Bacteria</taxon>
        <taxon>Bacillati</taxon>
        <taxon>Actinomycetota</taxon>
        <taxon>Actinomycetes</taxon>
        <taxon>Micrococcales</taxon>
        <taxon>Promicromonosporaceae</taxon>
        <taxon>Isoptericola</taxon>
    </lineage>
</organism>
<dbReference type="EMBL" id="CP002810">
    <property type="protein sequence ID" value="AEG43595.1"/>
    <property type="molecule type" value="Genomic_DNA"/>
</dbReference>
<accession>F6FX92</accession>
<keyword evidence="4" id="KW-1185">Reference proteome</keyword>
<evidence type="ECO:0000256" key="2">
    <source>
        <dbReference type="SAM" id="MobiDB-lite"/>
    </source>
</evidence>
<name>F6FX92_ISOV2</name>
<dbReference type="HOGENOM" id="CLU_2355947_0_0_11"/>
<evidence type="ECO:0000256" key="1">
    <source>
        <dbReference type="SAM" id="Coils"/>
    </source>
</evidence>
<dbReference type="STRING" id="743718.Isova_0809"/>
<reference evidence="3 4" key="1">
    <citation type="submission" date="2011-05" db="EMBL/GenBank/DDBJ databases">
        <title>Complete sequence of Isoptericola variabilis 225.</title>
        <authorList>
            <consortium name="US DOE Joint Genome Institute"/>
            <person name="Lucas S."/>
            <person name="Han J."/>
            <person name="Lapidus A."/>
            <person name="Cheng J.-F."/>
            <person name="Goodwin L."/>
            <person name="Pitluck S."/>
            <person name="Peters L."/>
            <person name="Mikhailova N."/>
            <person name="Zeytun A."/>
            <person name="Han C."/>
            <person name="Tapia R."/>
            <person name="Land M."/>
            <person name="Hauser L."/>
            <person name="Kyrpides N."/>
            <person name="Ivanova N."/>
            <person name="Pagani I."/>
            <person name="Siebers A."/>
            <person name="Allgaier M."/>
            <person name="Thelen M."/>
            <person name="Hugenholtz P."/>
            <person name="Gladden J."/>
            <person name="Woyke T."/>
        </authorList>
    </citation>
    <scope>NUCLEOTIDE SEQUENCE [LARGE SCALE GENOMIC DNA]</scope>
    <source>
        <strain evidence="4">225</strain>
    </source>
</reference>
<keyword evidence="1" id="KW-0175">Coiled coil</keyword>
<dbReference type="AlphaFoldDB" id="F6FX92"/>